<dbReference type="OrthoDB" id="3176171at2759"/>
<dbReference type="InParanoid" id="A0A6P8IGT9"/>
<gene>
    <name evidence="3" type="primary">LOC116301097</name>
</gene>
<evidence type="ECO:0000259" key="1">
    <source>
        <dbReference type="PROSITE" id="PS50848"/>
    </source>
</evidence>
<dbReference type="GO" id="GO:0008289">
    <property type="term" value="F:lipid binding"/>
    <property type="evidence" value="ECO:0007669"/>
    <property type="project" value="InterPro"/>
</dbReference>
<feature type="domain" description="START" evidence="1">
    <location>
        <begin position="326"/>
        <end position="489"/>
    </location>
</feature>
<dbReference type="Gene3D" id="3.30.530.20">
    <property type="match status" value="3"/>
</dbReference>
<feature type="domain" description="START" evidence="1">
    <location>
        <begin position="657"/>
        <end position="823"/>
    </location>
</feature>
<dbReference type="KEGG" id="aten:116301097"/>
<evidence type="ECO:0000313" key="3">
    <source>
        <dbReference type="RefSeq" id="XP_031565956.1"/>
    </source>
</evidence>
<dbReference type="InterPro" id="IPR051213">
    <property type="entry name" value="START_lipid_transfer"/>
</dbReference>
<reference evidence="3" key="1">
    <citation type="submission" date="2025-08" db="UniProtKB">
        <authorList>
            <consortium name="RefSeq"/>
        </authorList>
    </citation>
    <scope>IDENTIFICATION</scope>
    <source>
        <tissue evidence="3">Tentacle</tissue>
    </source>
</reference>
<dbReference type="AlphaFoldDB" id="A0A6P8IGT9"/>
<sequence>MWLLIMSIFGLICVFVFSFIYLYRKQAKYNDSVSVQQKISFVRKIAPASHAKGWNLLTVDNGLRVWKKEINSNDSWYSGLVYGCSALVSASLQEILTSIKDLRCITEWDPCVKQVSQVTVSINHDVVSVLPATSAGLVEKSTRKLMDLFGIDTNAICSRHWNANEGWVFTSSMQQTIPSSGLLWCGVIILPVAQDKSEVSQCLVSMVTAPSFPGISTSQIKMLTSARVAGLKDFFVKASVPNDRVVPNGDVLVESSAEKPLEANNTKCSETTDPVSKPIREYKMQEVGEFTHVSMSDTDKKISNDVRVKEILEISMKAYNGKTGADGWSLIGNIKDVEITKRIAQPGEKPFDTLKGVGLVNVPIHYVLAYAFNLEYRGQWDDMFLKGEVVKQLDGLTRIVWMEYKAVWPTTGRDFVNLVALREVNEGLYVVAAAGCDDSNCGPKKGLVRGEILCGGFFVREVSSDPPCCQVTYISRVDLKGNLPPRLVNRVTQSQPQAIAVLREKLETLYNNEKKQATDKEEMSVLQKQGVDLWVELMKMREMKENGQLGSQRQNSNKSPRLYNKILESMESLESRRTADEKSLTDVSIENDQAEERSVEVSGAQINEENMNLPFVDRHQIDYKTLGNQIAATLIGEVLLASKAEISMSEDPGQQSSKEGEWSYQSIERDVVILRKINPGEKIHSFLGKGMIKTSPTNVWNAVKNHMTRHVYDKTLKKTKILKQIDESSKLLYLHHETAQCFVKQARDFVLLAVDRVEPESYVVAGVSVDAPESPPVKDLIRGKVYASGWVIEPVLQDGQLYSMVSYLSQVDFGGVVPVRLINYIARRQPLCISYLREYLEKFKE</sequence>
<name>A0A6P8IGT9_ACTTE</name>
<dbReference type="RefSeq" id="XP_031565956.1">
    <property type="nucleotide sequence ID" value="XM_031710096.1"/>
</dbReference>
<dbReference type="Proteomes" id="UP000515163">
    <property type="component" value="Unplaced"/>
</dbReference>
<evidence type="ECO:0000313" key="2">
    <source>
        <dbReference type="Proteomes" id="UP000515163"/>
    </source>
</evidence>
<keyword evidence="2" id="KW-1185">Reference proteome</keyword>
<proteinExistence type="predicted"/>
<dbReference type="GeneID" id="116301097"/>
<organism evidence="2 3">
    <name type="scientific">Actinia tenebrosa</name>
    <name type="common">Australian red waratah sea anemone</name>
    <dbReference type="NCBI Taxonomy" id="6105"/>
    <lineage>
        <taxon>Eukaryota</taxon>
        <taxon>Metazoa</taxon>
        <taxon>Cnidaria</taxon>
        <taxon>Anthozoa</taxon>
        <taxon>Hexacorallia</taxon>
        <taxon>Actiniaria</taxon>
        <taxon>Actiniidae</taxon>
        <taxon>Actinia</taxon>
    </lineage>
</organism>
<protein>
    <submittedName>
        <fullName evidence="3">Uncharacterized protein LOC116301097</fullName>
    </submittedName>
</protein>
<dbReference type="GO" id="GO:0005737">
    <property type="term" value="C:cytoplasm"/>
    <property type="evidence" value="ECO:0007669"/>
    <property type="project" value="UniProtKB-ARBA"/>
</dbReference>
<accession>A0A6P8IGT9</accession>
<dbReference type="SUPFAM" id="SSF55961">
    <property type="entry name" value="Bet v1-like"/>
    <property type="match status" value="3"/>
</dbReference>
<dbReference type="PROSITE" id="PS50848">
    <property type="entry name" value="START"/>
    <property type="match status" value="2"/>
</dbReference>
<dbReference type="PANTHER" id="PTHR19308">
    <property type="entry name" value="PHOSPHATIDYLCHOLINE TRANSFER PROTEIN"/>
    <property type="match status" value="1"/>
</dbReference>
<dbReference type="InterPro" id="IPR002913">
    <property type="entry name" value="START_lipid-bd_dom"/>
</dbReference>
<dbReference type="SMART" id="SM00234">
    <property type="entry name" value="START"/>
    <property type="match status" value="2"/>
</dbReference>
<dbReference type="Pfam" id="PF01852">
    <property type="entry name" value="START"/>
    <property type="match status" value="2"/>
</dbReference>
<dbReference type="InterPro" id="IPR023393">
    <property type="entry name" value="START-like_dom_sf"/>
</dbReference>
<dbReference type="CDD" id="cd00177">
    <property type="entry name" value="START"/>
    <property type="match status" value="1"/>
</dbReference>
<dbReference type="PANTHER" id="PTHR19308:SF14">
    <property type="entry name" value="START DOMAIN-CONTAINING PROTEIN"/>
    <property type="match status" value="1"/>
</dbReference>